<dbReference type="InterPro" id="IPR036388">
    <property type="entry name" value="WH-like_DNA-bd_sf"/>
</dbReference>
<dbReference type="PROSITE" id="PS50043">
    <property type="entry name" value="HTH_LUXR_2"/>
    <property type="match status" value="1"/>
</dbReference>
<evidence type="ECO:0000313" key="4">
    <source>
        <dbReference type="Proteomes" id="UP000064715"/>
    </source>
</evidence>
<dbReference type="SUPFAM" id="SSF52172">
    <property type="entry name" value="CheY-like"/>
    <property type="match status" value="1"/>
</dbReference>
<dbReference type="Proteomes" id="UP000064715">
    <property type="component" value="Unassembled WGS sequence"/>
</dbReference>
<reference evidence="4" key="1">
    <citation type="submission" date="2016-01" db="EMBL/GenBank/DDBJ databases">
        <title>WGS of SAMN04407783.</title>
        <authorList>
            <person name="Adams M."/>
            <person name="Sutton G."/>
            <person name="Nelson K."/>
            <person name="Thaden J."/>
            <person name="Fowler V."/>
            <person name="Mccorrison J."/>
            <person name="Sanka R."/>
            <person name="Brinkac L."/>
            <person name="Nierman W."/>
        </authorList>
    </citation>
    <scope>NUCLEOTIDE SEQUENCE [LARGE SCALE GENOMIC DNA]</scope>
    <source>
        <strain evidence="4">GN04363</strain>
    </source>
</reference>
<proteinExistence type="predicted"/>
<dbReference type="Gene3D" id="1.10.10.10">
    <property type="entry name" value="Winged helix-like DNA-binding domain superfamily/Winged helix DNA-binding domain"/>
    <property type="match status" value="1"/>
</dbReference>
<keyword evidence="4" id="KW-1185">Reference proteome</keyword>
<dbReference type="GO" id="GO:0006355">
    <property type="term" value="P:regulation of DNA-templated transcription"/>
    <property type="evidence" value="ECO:0007669"/>
    <property type="project" value="InterPro"/>
</dbReference>
<dbReference type="SUPFAM" id="SSF46894">
    <property type="entry name" value="C-terminal effector domain of the bipartite response regulators"/>
    <property type="match status" value="1"/>
</dbReference>
<organism evidence="3 4">
    <name type="scientific">Enterobacter genomosp. O</name>
    <dbReference type="NCBI Taxonomy" id="2364150"/>
    <lineage>
        <taxon>Bacteria</taxon>
        <taxon>Pseudomonadati</taxon>
        <taxon>Pseudomonadota</taxon>
        <taxon>Gammaproteobacteria</taxon>
        <taxon>Enterobacterales</taxon>
        <taxon>Enterobacteriaceae</taxon>
        <taxon>Enterobacter</taxon>
        <taxon>Enterobacter cloacae complex</taxon>
        <taxon>Enterobacter cloacae complex clade O</taxon>
    </lineage>
</organism>
<dbReference type="CDD" id="cd06170">
    <property type="entry name" value="LuxR_C_like"/>
    <property type="match status" value="1"/>
</dbReference>
<accession>A0A0X4EP54</accession>
<dbReference type="RefSeq" id="WP_059311438.1">
    <property type="nucleotide sequence ID" value="NZ_LRCR01000018.1"/>
</dbReference>
<dbReference type="InterPro" id="IPR051015">
    <property type="entry name" value="EvgA-like"/>
</dbReference>
<dbReference type="OrthoDB" id="8874570at2"/>
<evidence type="ECO:0000259" key="2">
    <source>
        <dbReference type="PROSITE" id="PS50043"/>
    </source>
</evidence>
<dbReference type="AlphaFoldDB" id="A0A0X4EP54"/>
<dbReference type="PANTHER" id="PTHR45566">
    <property type="entry name" value="HTH-TYPE TRANSCRIPTIONAL REGULATOR YHJB-RELATED"/>
    <property type="match status" value="1"/>
</dbReference>
<keyword evidence="1" id="KW-0238">DNA-binding</keyword>
<protein>
    <submittedName>
        <fullName evidence="3">Helix-turn-helix transcriptional regulator</fullName>
    </submittedName>
</protein>
<evidence type="ECO:0000313" key="3">
    <source>
        <dbReference type="EMBL" id="KUQ83474.1"/>
    </source>
</evidence>
<dbReference type="InterPro" id="IPR016032">
    <property type="entry name" value="Sig_transdc_resp-reg_C-effctor"/>
</dbReference>
<comment type="caution">
    <text evidence="3">The sequence shown here is derived from an EMBL/GenBank/DDBJ whole genome shotgun (WGS) entry which is preliminary data.</text>
</comment>
<feature type="domain" description="HTH luxR-type" evidence="2">
    <location>
        <begin position="134"/>
        <end position="200"/>
    </location>
</feature>
<dbReference type="InterPro" id="IPR000792">
    <property type="entry name" value="Tscrpt_reg_LuxR_C"/>
</dbReference>
<gene>
    <name evidence="3" type="ORF">AWI28_16880</name>
</gene>
<dbReference type="PROSITE" id="PS00622">
    <property type="entry name" value="HTH_LUXR_1"/>
    <property type="match status" value="1"/>
</dbReference>
<sequence length="200" mass="22523">MRVIMFDRQSIFIHGAIHSLQKLIPEINMTGTCQTEDLWAQVSASPSAIVLIDGNVIQNEETAWLEALMHRFPAIRVVMVLAKKEARWVEQLRQRNVMAIIPRNASPERFSAVLDSVSRGMVCFPGEWVRQPSSPQALSALSERQREVLKLLAAGESNKEIGRNLNISAATVKAHLEALFRRLDVKNRTQAAMFYTRAMA</sequence>
<dbReference type="InterPro" id="IPR011006">
    <property type="entry name" value="CheY-like_superfamily"/>
</dbReference>
<name>A0A0X4EP54_9ENTR</name>
<dbReference type="Gene3D" id="3.40.50.2300">
    <property type="match status" value="1"/>
</dbReference>
<dbReference type="SMART" id="SM00421">
    <property type="entry name" value="HTH_LUXR"/>
    <property type="match status" value="1"/>
</dbReference>
<dbReference type="GO" id="GO:0003677">
    <property type="term" value="F:DNA binding"/>
    <property type="evidence" value="ECO:0007669"/>
    <property type="project" value="UniProtKB-KW"/>
</dbReference>
<evidence type="ECO:0000256" key="1">
    <source>
        <dbReference type="ARBA" id="ARBA00023125"/>
    </source>
</evidence>
<dbReference type="Pfam" id="PF00196">
    <property type="entry name" value="GerE"/>
    <property type="match status" value="1"/>
</dbReference>
<dbReference type="PRINTS" id="PR00038">
    <property type="entry name" value="HTHLUXR"/>
</dbReference>
<dbReference type="PANTHER" id="PTHR45566:SF1">
    <property type="entry name" value="HTH-TYPE TRANSCRIPTIONAL REGULATOR YHJB-RELATED"/>
    <property type="match status" value="1"/>
</dbReference>
<dbReference type="EMBL" id="LRCR01000018">
    <property type="protein sequence ID" value="KUQ83474.1"/>
    <property type="molecule type" value="Genomic_DNA"/>
</dbReference>